<dbReference type="InterPro" id="IPR014592">
    <property type="entry name" value="P-loop_UCP034888"/>
</dbReference>
<dbReference type="Proteomes" id="UP000283314">
    <property type="component" value="Unassembled WGS sequence"/>
</dbReference>
<dbReference type="PANTHER" id="PTHR43581">
    <property type="entry name" value="ATP/GTP PHOSPHATASE"/>
    <property type="match status" value="1"/>
</dbReference>
<feature type="domain" description="DUF3696" evidence="1">
    <location>
        <begin position="341"/>
        <end position="371"/>
    </location>
</feature>
<evidence type="ECO:0000259" key="2">
    <source>
        <dbReference type="Pfam" id="PF13304"/>
    </source>
</evidence>
<organism evidence="3 4">
    <name type="scientific">Eubacterium ventriosum</name>
    <dbReference type="NCBI Taxonomy" id="39496"/>
    <lineage>
        <taxon>Bacteria</taxon>
        <taxon>Bacillati</taxon>
        <taxon>Bacillota</taxon>
        <taxon>Clostridia</taxon>
        <taxon>Eubacteriales</taxon>
        <taxon>Eubacteriaceae</taxon>
        <taxon>Eubacterium</taxon>
    </lineage>
</organism>
<evidence type="ECO:0000313" key="3">
    <source>
        <dbReference type="EMBL" id="RHL47062.1"/>
    </source>
</evidence>
<dbReference type="Pfam" id="PF13304">
    <property type="entry name" value="AAA_21"/>
    <property type="match status" value="1"/>
</dbReference>
<dbReference type="InterPro" id="IPR051396">
    <property type="entry name" value="Bact_Antivir_Def_Nuclease"/>
</dbReference>
<protein>
    <submittedName>
        <fullName evidence="3">DUF3696 domain-containing protein</fullName>
    </submittedName>
</protein>
<gene>
    <name evidence="3" type="ORF">DW018_02785</name>
</gene>
<dbReference type="Pfam" id="PF12476">
    <property type="entry name" value="DUF3696"/>
    <property type="match status" value="1"/>
</dbReference>
<feature type="domain" description="ATPase AAA-type core" evidence="2">
    <location>
        <begin position="27"/>
        <end position="303"/>
    </location>
</feature>
<sequence>MKCNMIDKIVVDNFKCFDEMKLEMTTLNVFAGINSMGKSSAIQPLLLLRQSFEMNSLTKGVHLNGPWINIGTGYDFLNRNANEDYVKFAMTADGKEYYWKYDYDKKSDYQSIKETNAKGKELENINLFKPNFSYISADRIGPKRFYEQSFHQIYEMNQVGINGELFADYLAERGMTDRVTNKYALHKTAASDLLIYQTEAWLSEISPGIKLSSKKYQETGIVGMEYNVANDKFSPLNVGFGLSYVAPIVVSLLKAREGDLLILENPEAHLHPKGQRMMGELIARVASGRVQIIVETHSDHILNGIRLAVKNKIISRLNVRLNYFYQELTDDLAIGKRMVHKKMSPAILEDGRLSYWPEGFFDEWDKALEELL</sequence>
<dbReference type="SUPFAM" id="SSF52540">
    <property type="entry name" value="P-loop containing nucleoside triphosphate hydrolases"/>
    <property type="match status" value="1"/>
</dbReference>
<accession>A0A415LEY8</accession>
<dbReference type="Gene3D" id="3.40.50.300">
    <property type="entry name" value="P-loop containing nucleotide triphosphate hydrolases"/>
    <property type="match status" value="1"/>
</dbReference>
<dbReference type="InterPro" id="IPR027417">
    <property type="entry name" value="P-loop_NTPase"/>
</dbReference>
<dbReference type="InterPro" id="IPR003959">
    <property type="entry name" value="ATPase_AAA_core"/>
</dbReference>
<dbReference type="InterPro" id="IPR022532">
    <property type="entry name" value="DUF3696"/>
</dbReference>
<proteinExistence type="predicted"/>
<evidence type="ECO:0000259" key="1">
    <source>
        <dbReference type="Pfam" id="PF12476"/>
    </source>
</evidence>
<dbReference type="GO" id="GO:0005524">
    <property type="term" value="F:ATP binding"/>
    <property type="evidence" value="ECO:0007669"/>
    <property type="project" value="InterPro"/>
</dbReference>
<dbReference type="GO" id="GO:0016887">
    <property type="term" value="F:ATP hydrolysis activity"/>
    <property type="evidence" value="ECO:0007669"/>
    <property type="project" value="InterPro"/>
</dbReference>
<reference evidence="3 4" key="1">
    <citation type="submission" date="2018-08" db="EMBL/GenBank/DDBJ databases">
        <title>A genome reference for cultivated species of the human gut microbiota.</title>
        <authorList>
            <person name="Zou Y."/>
            <person name="Xue W."/>
            <person name="Luo G."/>
        </authorList>
    </citation>
    <scope>NUCLEOTIDE SEQUENCE [LARGE SCALE GENOMIC DNA]</scope>
    <source>
        <strain evidence="3 4">AF37-4</strain>
    </source>
</reference>
<name>A0A415LEY8_9FIRM</name>
<dbReference type="PIRSF" id="PIRSF034888">
    <property type="entry name" value="P-loop_UCP034888"/>
    <property type="match status" value="1"/>
</dbReference>
<dbReference type="PANTHER" id="PTHR43581:SF2">
    <property type="entry name" value="EXCINUCLEASE ATPASE SUBUNIT"/>
    <property type="match status" value="1"/>
</dbReference>
<evidence type="ECO:0000313" key="4">
    <source>
        <dbReference type="Proteomes" id="UP000283314"/>
    </source>
</evidence>
<dbReference type="AlphaFoldDB" id="A0A415LEY8"/>
<comment type="caution">
    <text evidence="3">The sequence shown here is derived from an EMBL/GenBank/DDBJ whole genome shotgun (WGS) entry which is preliminary data.</text>
</comment>
<dbReference type="EMBL" id="QROT01000002">
    <property type="protein sequence ID" value="RHL47062.1"/>
    <property type="molecule type" value="Genomic_DNA"/>
</dbReference>